<feature type="signal peptide" evidence="1">
    <location>
        <begin position="1"/>
        <end position="26"/>
    </location>
</feature>
<keyword evidence="3" id="KW-1185">Reference proteome</keyword>
<dbReference type="EMBL" id="CAAALY010089757">
    <property type="protein sequence ID" value="VEL27768.1"/>
    <property type="molecule type" value="Genomic_DNA"/>
</dbReference>
<sequence length="111" mass="11446">MGGAARSLATLYGLLTALCELGPASARTLLLPLLPGLARRLNTGWLRPLPAATSNTNPTSVPTIVASPGQSDSSAGILHPVSSILPADMRALDALQALVMMHRKALPSLID</sequence>
<feature type="chain" id="PRO_5018717058" evidence="1">
    <location>
        <begin position="27"/>
        <end position="111"/>
    </location>
</feature>
<gene>
    <name evidence="2" type="ORF">PXEA_LOCUS21208</name>
</gene>
<accession>A0A3S5C0Q3</accession>
<evidence type="ECO:0000256" key="1">
    <source>
        <dbReference type="SAM" id="SignalP"/>
    </source>
</evidence>
<dbReference type="AlphaFoldDB" id="A0A3S5C0Q3"/>
<evidence type="ECO:0000313" key="2">
    <source>
        <dbReference type="EMBL" id="VEL27768.1"/>
    </source>
</evidence>
<name>A0A3S5C0Q3_9PLAT</name>
<dbReference type="Proteomes" id="UP000784294">
    <property type="component" value="Unassembled WGS sequence"/>
</dbReference>
<evidence type="ECO:0000313" key="3">
    <source>
        <dbReference type="Proteomes" id="UP000784294"/>
    </source>
</evidence>
<proteinExistence type="predicted"/>
<protein>
    <submittedName>
        <fullName evidence="2">Uncharacterized protein</fullName>
    </submittedName>
</protein>
<keyword evidence="1" id="KW-0732">Signal</keyword>
<organism evidence="2 3">
    <name type="scientific">Protopolystoma xenopodis</name>
    <dbReference type="NCBI Taxonomy" id="117903"/>
    <lineage>
        <taxon>Eukaryota</taxon>
        <taxon>Metazoa</taxon>
        <taxon>Spiralia</taxon>
        <taxon>Lophotrochozoa</taxon>
        <taxon>Platyhelminthes</taxon>
        <taxon>Monogenea</taxon>
        <taxon>Polyopisthocotylea</taxon>
        <taxon>Polystomatidea</taxon>
        <taxon>Polystomatidae</taxon>
        <taxon>Protopolystoma</taxon>
    </lineage>
</organism>
<reference evidence="2" key="1">
    <citation type="submission" date="2018-11" db="EMBL/GenBank/DDBJ databases">
        <authorList>
            <consortium name="Pathogen Informatics"/>
        </authorList>
    </citation>
    <scope>NUCLEOTIDE SEQUENCE</scope>
</reference>
<comment type="caution">
    <text evidence="2">The sequence shown here is derived from an EMBL/GenBank/DDBJ whole genome shotgun (WGS) entry which is preliminary data.</text>
</comment>